<keyword evidence="4" id="KW-0449">Lipoprotein</keyword>
<keyword evidence="1 2" id="KW-0732">Signal</keyword>
<keyword evidence="5" id="KW-1185">Reference proteome</keyword>
<dbReference type="Proteomes" id="UP000570514">
    <property type="component" value="Unassembled WGS sequence"/>
</dbReference>
<reference evidence="4 5" key="1">
    <citation type="submission" date="2020-03" db="EMBL/GenBank/DDBJ databases">
        <title>Genomic Encyclopedia of Type Strains, Phase IV (KMG-IV): sequencing the most valuable type-strain genomes for metagenomic binning, comparative biology and taxonomic classification.</title>
        <authorList>
            <person name="Goeker M."/>
        </authorList>
    </citation>
    <scope>NUCLEOTIDE SEQUENCE [LARGE SCALE GENOMIC DNA]</scope>
    <source>
        <strain evidence="4 5">DSM 19867</strain>
    </source>
</reference>
<dbReference type="InterPro" id="IPR029046">
    <property type="entry name" value="LolA/LolB/LppX"/>
</dbReference>
<evidence type="ECO:0000256" key="2">
    <source>
        <dbReference type="SAM" id="SignalP"/>
    </source>
</evidence>
<dbReference type="InterPro" id="IPR011220">
    <property type="entry name" value="UCP028205"/>
</dbReference>
<evidence type="ECO:0000259" key="3">
    <source>
        <dbReference type="Pfam" id="PF17131"/>
    </source>
</evidence>
<dbReference type="AlphaFoldDB" id="A0A846MTP7"/>
<accession>A0A846MTP7</accession>
<dbReference type="PIRSF" id="PIRSF028205">
    <property type="entry name" value="UCP028205"/>
    <property type="match status" value="1"/>
</dbReference>
<protein>
    <submittedName>
        <fullName evidence="4">Outer membrane lipoprotein-sorting protein</fullName>
    </submittedName>
</protein>
<dbReference type="RefSeq" id="WP_208414146.1">
    <property type="nucleotide sequence ID" value="NZ_BAAADC010000001.1"/>
</dbReference>
<sequence>MRKPMKHVLIGLAIALTLFEGARAAEPTAQEIIAGVDAGRNPGQSFRVTDVLTEYVNGKPQASNQLVVFVRQNKTTKQYDNLVRYVLPVRDAGKMVLMNGSNMWFYDPSSKASVRISPQQRLLGQASNGDVATVNLSRDYNSTLLGEEKLNDADKQPRDCWHLELKAANDEAVYSRIEFWIEKGTNRQIKGKFFSDSGRLLKIAYYHKFTPMMGRMIPAETIVIDAVNQNLITTMAMSDMQARDVPDSWFQRDFLPRLKID</sequence>
<dbReference type="SUPFAM" id="SSF89392">
    <property type="entry name" value="Prokaryotic lipoproteins and lipoprotein localization factors"/>
    <property type="match status" value="1"/>
</dbReference>
<dbReference type="InterPro" id="IPR052944">
    <property type="entry name" value="Sporulation_related"/>
</dbReference>
<dbReference type="PANTHER" id="PTHR37507">
    <property type="entry name" value="SPORULATION PROTEIN YDCC"/>
    <property type="match status" value="1"/>
</dbReference>
<feature type="domain" description="Uncharacterized protein TP-0789" evidence="3">
    <location>
        <begin position="80"/>
        <end position="257"/>
    </location>
</feature>
<dbReference type="EMBL" id="JAASRM010000001">
    <property type="protein sequence ID" value="NIK86736.1"/>
    <property type="molecule type" value="Genomic_DNA"/>
</dbReference>
<evidence type="ECO:0000256" key="1">
    <source>
        <dbReference type="ARBA" id="ARBA00022729"/>
    </source>
</evidence>
<comment type="caution">
    <text evidence="4">The sequence shown here is derived from an EMBL/GenBank/DDBJ whole genome shotgun (WGS) entry which is preliminary data.</text>
</comment>
<proteinExistence type="predicted"/>
<feature type="signal peptide" evidence="2">
    <location>
        <begin position="1"/>
        <end position="24"/>
    </location>
</feature>
<name>A0A846MTP7_9PROT</name>
<evidence type="ECO:0000313" key="4">
    <source>
        <dbReference type="EMBL" id="NIK86736.1"/>
    </source>
</evidence>
<feature type="chain" id="PRO_5032863733" evidence="2">
    <location>
        <begin position="25"/>
        <end position="261"/>
    </location>
</feature>
<dbReference type="Pfam" id="PF17131">
    <property type="entry name" value="LolA_like"/>
    <property type="match status" value="1"/>
</dbReference>
<organism evidence="4 5">
    <name type="scientific">Rhizomicrobium palustre</name>
    <dbReference type="NCBI Taxonomy" id="189966"/>
    <lineage>
        <taxon>Bacteria</taxon>
        <taxon>Pseudomonadati</taxon>
        <taxon>Pseudomonadota</taxon>
        <taxon>Alphaproteobacteria</taxon>
        <taxon>Micropepsales</taxon>
        <taxon>Micropepsaceae</taxon>
        <taxon>Rhizomicrobium</taxon>
    </lineage>
</organism>
<dbReference type="InterPro" id="IPR033399">
    <property type="entry name" value="TP_0789-like"/>
</dbReference>
<dbReference type="PANTHER" id="PTHR37507:SF2">
    <property type="entry name" value="SPORULATION PROTEIN YDCC"/>
    <property type="match status" value="1"/>
</dbReference>
<gene>
    <name evidence="4" type="ORF">FHS83_000054</name>
</gene>
<dbReference type="CDD" id="cd16329">
    <property type="entry name" value="LolA_like"/>
    <property type="match status" value="1"/>
</dbReference>
<dbReference type="Gene3D" id="2.50.20.10">
    <property type="entry name" value="Lipoprotein localisation LolA/LolB/LppX"/>
    <property type="match status" value="1"/>
</dbReference>
<evidence type="ECO:0000313" key="5">
    <source>
        <dbReference type="Proteomes" id="UP000570514"/>
    </source>
</evidence>